<organism evidence="5 6">
    <name type="scientific">Pseudochrobactrum asaccharolyticum</name>
    <dbReference type="NCBI Taxonomy" id="354351"/>
    <lineage>
        <taxon>Bacteria</taxon>
        <taxon>Pseudomonadati</taxon>
        <taxon>Pseudomonadota</taxon>
        <taxon>Alphaproteobacteria</taxon>
        <taxon>Hyphomicrobiales</taxon>
        <taxon>Brucellaceae</taxon>
        <taxon>Pseudochrobactrum</taxon>
    </lineage>
</organism>
<name>A0A366DU92_9HYPH</name>
<feature type="transmembrane region" description="Helical" evidence="4">
    <location>
        <begin position="281"/>
        <end position="302"/>
    </location>
</feature>
<comment type="caution">
    <text evidence="5">The sequence shown here is derived from an EMBL/GenBank/DDBJ whole genome shotgun (WGS) entry which is preliminary data.</text>
</comment>
<keyword evidence="3 4" id="KW-0472">Membrane</keyword>
<evidence type="ECO:0000313" key="5">
    <source>
        <dbReference type="EMBL" id="RBO93475.1"/>
    </source>
</evidence>
<evidence type="ECO:0000256" key="4">
    <source>
        <dbReference type="SAM" id="Phobius"/>
    </source>
</evidence>
<feature type="transmembrane region" description="Helical" evidence="4">
    <location>
        <begin position="72"/>
        <end position="93"/>
    </location>
</feature>
<evidence type="ECO:0000256" key="3">
    <source>
        <dbReference type="ARBA" id="ARBA00023136"/>
    </source>
</evidence>
<feature type="transmembrane region" description="Helical" evidence="4">
    <location>
        <begin position="46"/>
        <end position="65"/>
    </location>
</feature>
<dbReference type="SUPFAM" id="SSF103473">
    <property type="entry name" value="MFS general substrate transporter"/>
    <property type="match status" value="1"/>
</dbReference>
<feature type="transmembrane region" description="Helical" evidence="4">
    <location>
        <begin position="243"/>
        <end position="260"/>
    </location>
</feature>
<feature type="transmembrane region" description="Helical" evidence="4">
    <location>
        <begin position="166"/>
        <end position="186"/>
    </location>
</feature>
<dbReference type="PANTHER" id="PTHR11360">
    <property type="entry name" value="MONOCARBOXYLATE TRANSPORTER"/>
    <property type="match status" value="1"/>
</dbReference>
<dbReference type="GO" id="GO:0022857">
    <property type="term" value="F:transmembrane transporter activity"/>
    <property type="evidence" value="ECO:0007669"/>
    <property type="project" value="InterPro"/>
</dbReference>
<feature type="transmembrane region" description="Helical" evidence="4">
    <location>
        <begin position="346"/>
        <end position="365"/>
    </location>
</feature>
<dbReference type="OrthoDB" id="7200137at2"/>
<sequence length="401" mass="42393">MTDHRLPAYAILSLGLTQIIGYGTLYYSFSVLAPSIADGYQATTEWVYGILSIALLAGGVLAPWLGKLIDRLGAAQIMTVGSAFAALALILCATSPNSLAFIVTLTVVEIAANLVQYGAAFALLVQIKPVVAQRSIVYLTLIAGFASTIFWPLTSLLLQWLTWQQIYLVFAGLHLVICLPLHYSLTRTSKTIHDQRKNDGKEISSVAGTLPLASRRKGFVVLLTAFSLQALISSAILVHMIPLLAILGLAKSAAFIGAVFGPSQVASRLINMMAGKALSPVNLAVIAASFITLSVMILMIGAPYIPAAILFACLFGFGNGLFSIISGSLPLYLFGSAGYGAMQGKLMSARLVLSAIAPFAMAFALKNTSVYITLAIIIVVSIAGGGLYFIIKQGLQTRALN</sequence>
<gene>
    <name evidence="5" type="ORF">DFR47_105194</name>
</gene>
<dbReference type="AlphaFoldDB" id="A0A366DU92"/>
<feature type="transmembrane region" description="Helical" evidence="4">
    <location>
        <begin position="371"/>
        <end position="391"/>
    </location>
</feature>
<dbReference type="InterPro" id="IPR011701">
    <property type="entry name" value="MFS"/>
</dbReference>
<reference evidence="5 6" key="1">
    <citation type="submission" date="2018-06" db="EMBL/GenBank/DDBJ databases">
        <title>Genomic Encyclopedia of Type Strains, Phase IV (KMG-IV): sequencing the most valuable type-strain genomes for metagenomic binning, comparative biology and taxonomic classification.</title>
        <authorList>
            <person name="Goeker M."/>
        </authorList>
    </citation>
    <scope>NUCLEOTIDE SEQUENCE [LARGE SCALE GENOMIC DNA]</scope>
    <source>
        <strain evidence="5 6">DSM 25619</strain>
    </source>
</reference>
<dbReference type="EMBL" id="QNRH01000005">
    <property type="protein sequence ID" value="RBO93475.1"/>
    <property type="molecule type" value="Genomic_DNA"/>
</dbReference>
<accession>A0A366DU92</accession>
<protein>
    <submittedName>
        <fullName evidence="5">MFS transporter</fullName>
    </submittedName>
</protein>
<feature type="transmembrane region" description="Helical" evidence="4">
    <location>
        <begin position="308"/>
        <end position="334"/>
    </location>
</feature>
<dbReference type="InterPro" id="IPR050327">
    <property type="entry name" value="Proton-linked_MCT"/>
</dbReference>
<dbReference type="Proteomes" id="UP000252893">
    <property type="component" value="Unassembled WGS sequence"/>
</dbReference>
<evidence type="ECO:0000256" key="2">
    <source>
        <dbReference type="ARBA" id="ARBA00022989"/>
    </source>
</evidence>
<proteinExistence type="predicted"/>
<dbReference type="NCBIfam" id="NF033733">
    <property type="entry name" value="MFS_ArsK"/>
    <property type="match status" value="1"/>
</dbReference>
<feature type="transmembrane region" description="Helical" evidence="4">
    <location>
        <begin position="99"/>
        <end position="124"/>
    </location>
</feature>
<dbReference type="Pfam" id="PF07690">
    <property type="entry name" value="MFS_1"/>
    <property type="match status" value="1"/>
</dbReference>
<feature type="transmembrane region" description="Helical" evidence="4">
    <location>
        <begin position="7"/>
        <end position="26"/>
    </location>
</feature>
<dbReference type="Gene3D" id="1.20.1250.20">
    <property type="entry name" value="MFS general substrate transporter like domains"/>
    <property type="match status" value="1"/>
</dbReference>
<evidence type="ECO:0000313" key="6">
    <source>
        <dbReference type="Proteomes" id="UP000252893"/>
    </source>
</evidence>
<keyword evidence="6" id="KW-1185">Reference proteome</keyword>
<keyword evidence="1 4" id="KW-0812">Transmembrane</keyword>
<dbReference type="RefSeq" id="WP_113945190.1">
    <property type="nucleotide sequence ID" value="NZ_JBHEEG010000006.1"/>
</dbReference>
<evidence type="ECO:0000256" key="1">
    <source>
        <dbReference type="ARBA" id="ARBA00022692"/>
    </source>
</evidence>
<feature type="transmembrane region" description="Helical" evidence="4">
    <location>
        <begin position="136"/>
        <end position="160"/>
    </location>
</feature>
<dbReference type="InterPro" id="IPR036259">
    <property type="entry name" value="MFS_trans_sf"/>
</dbReference>
<keyword evidence="2 4" id="KW-1133">Transmembrane helix</keyword>
<feature type="transmembrane region" description="Helical" evidence="4">
    <location>
        <begin position="219"/>
        <end position="237"/>
    </location>
</feature>